<evidence type="ECO:0000313" key="7">
    <source>
        <dbReference type="Proteomes" id="UP001628091"/>
    </source>
</evidence>
<reference evidence="6 7" key="1">
    <citation type="submission" date="2024-10" db="EMBL/GenBank/DDBJ databases">
        <title>Isolation, draft genome sequencing and identification of Phyllobacterium sp. NSA23, isolated from leaf soil.</title>
        <authorList>
            <person name="Akita H."/>
        </authorList>
    </citation>
    <scope>NUCLEOTIDE SEQUENCE [LARGE SCALE GENOMIC DNA]</scope>
    <source>
        <strain evidence="6 7">NSA23</strain>
    </source>
</reference>
<dbReference type="CDD" id="cd07971">
    <property type="entry name" value="OBF_DNA_ligase_LigD"/>
    <property type="match status" value="1"/>
</dbReference>
<comment type="similarity">
    <text evidence="1">Belongs to the ATP-dependent DNA ligase family.</text>
</comment>
<sequence>MTTKARQMASDPMPSRVEPALALLKPKPPIGDNWAYEVKWDGYRLAVHLEPKGVRIITRGGHDWTSYFPAIAGAAKELGASTLILDGEAVVLDESGKPNFGLLQEDLGGRRATRAARKAILYAFDLLYINGHDIRQMDLSSRRQLLAELLDEADGAIRLSEVIEASGEELLRNACAQGMEGIIAKDITKPYRSGRTGDWIKVKCTQSESFAVIGYEPSQKVKGSIASLLLAARKGNGLVYVGSVGTGFTARQARDLRKQLDGMRTDRPAALVKGARLVFVEPSLVAEVQFNAWTREGRLRQASFKGLRDVVDNAEIYELDRHSGARV</sequence>
<organism evidence="6 7">
    <name type="scientific">Phyllobacterium phragmitis</name>
    <dbReference type="NCBI Taxonomy" id="2670329"/>
    <lineage>
        <taxon>Bacteria</taxon>
        <taxon>Pseudomonadati</taxon>
        <taxon>Pseudomonadota</taxon>
        <taxon>Alphaproteobacteria</taxon>
        <taxon>Hyphomicrobiales</taxon>
        <taxon>Phyllobacteriaceae</taxon>
        <taxon>Phyllobacterium</taxon>
    </lineage>
</organism>
<dbReference type="EC" id="6.5.1.1" evidence="2"/>
<dbReference type="Gene3D" id="3.30.470.30">
    <property type="entry name" value="DNA ligase/mRNA capping enzyme"/>
    <property type="match status" value="1"/>
</dbReference>
<dbReference type="Pfam" id="PF04679">
    <property type="entry name" value="DNA_ligase_A_C"/>
    <property type="match status" value="1"/>
</dbReference>
<name>A0ABQ0H551_9HYPH</name>
<dbReference type="InterPro" id="IPR012309">
    <property type="entry name" value="DNA_ligase_ATP-dep_C"/>
</dbReference>
<dbReference type="EMBL" id="BAAFZP010000002">
    <property type="protein sequence ID" value="GAB1584052.1"/>
    <property type="molecule type" value="Genomic_DNA"/>
</dbReference>
<comment type="caution">
    <text evidence="6">The sequence shown here is derived from an EMBL/GenBank/DDBJ whole genome shotgun (WGS) entry which is preliminary data.</text>
</comment>
<dbReference type="InterPro" id="IPR014146">
    <property type="entry name" value="LigD_ligase_dom"/>
</dbReference>
<comment type="catalytic activity">
    <reaction evidence="4">
        <text>ATP + (deoxyribonucleotide)n-3'-hydroxyl + 5'-phospho-(deoxyribonucleotide)m = (deoxyribonucleotide)n+m + AMP + diphosphate.</text>
        <dbReference type="EC" id="6.5.1.1"/>
    </reaction>
</comment>
<evidence type="ECO:0000259" key="5">
    <source>
        <dbReference type="PROSITE" id="PS50160"/>
    </source>
</evidence>
<dbReference type="PANTHER" id="PTHR45674">
    <property type="entry name" value="DNA LIGASE 1/3 FAMILY MEMBER"/>
    <property type="match status" value="1"/>
</dbReference>
<dbReference type="Gene3D" id="2.40.50.140">
    <property type="entry name" value="Nucleic acid-binding proteins"/>
    <property type="match status" value="1"/>
</dbReference>
<dbReference type="PANTHER" id="PTHR45674:SF4">
    <property type="entry name" value="DNA LIGASE 1"/>
    <property type="match status" value="1"/>
</dbReference>
<keyword evidence="3 6" id="KW-0436">Ligase</keyword>
<dbReference type="Proteomes" id="UP001628091">
    <property type="component" value="Unassembled WGS sequence"/>
</dbReference>
<dbReference type="PROSITE" id="PS50160">
    <property type="entry name" value="DNA_LIGASE_A3"/>
    <property type="match status" value="1"/>
</dbReference>
<dbReference type="CDD" id="cd07906">
    <property type="entry name" value="Adenylation_DNA_ligase_LigD_LigC"/>
    <property type="match status" value="1"/>
</dbReference>
<dbReference type="Gene3D" id="3.30.1490.70">
    <property type="match status" value="1"/>
</dbReference>
<dbReference type="NCBIfam" id="TIGR02779">
    <property type="entry name" value="NHEJ_ligase_lig"/>
    <property type="match status" value="1"/>
</dbReference>
<dbReference type="Pfam" id="PF01068">
    <property type="entry name" value="DNA_ligase_A_M"/>
    <property type="match status" value="1"/>
</dbReference>
<evidence type="ECO:0000256" key="1">
    <source>
        <dbReference type="ARBA" id="ARBA00007572"/>
    </source>
</evidence>
<evidence type="ECO:0000256" key="2">
    <source>
        <dbReference type="ARBA" id="ARBA00012727"/>
    </source>
</evidence>
<dbReference type="InterPro" id="IPR012310">
    <property type="entry name" value="DNA_ligase_ATP-dep_cent"/>
</dbReference>
<dbReference type="RefSeq" id="WP_407866552.1">
    <property type="nucleotide sequence ID" value="NZ_BAAFZP010000002.1"/>
</dbReference>
<dbReference type="GO" id="GO:0016874">
    <property type="term" value="F:ligase activity"/>
    <property type="evidence" value="ECO:0007669"/>
    <property type="project" value="UniProtKB-KW"/>
</dbReference>
<dbReference type="SUPFAM" id="SSF50249">
    <property type="entry name" value="Nucleic acid-binding proteins"/>
    <property type="match status" value="1"/>
</dbReference>
<dbReference type="InterPro" id="IPR012340">
    <property type="entry name" value="NA-bd_OB-fold"/>
</dbReference>
<feature type="domain" description="ATP-dependent DNA ligase family profile" evidence="5">
    <location>
        <begin position="121"/>
        <end position="237"/>
    </location>
</feature>
<dbReference type="SUPFAM" id="SSF56091">
    <property type="entry name" value="DNA ligase/mRNA capping enzyme, catalytic domain"/>
    <property type="match status" value="1"/>
</dbReference>
<evidence type="ECO:0000313" key="6">
    <source>
        <dbReference type="EMBL" id="GAB1584052.1"/>
    </source>
</evidence>
<proteinExistence type="inferred from homology"/>
<gene>
    <name evidence="6" type="primary">ligD_1</name>
    <name evidence="6" type="ORF">PPNSA23_39950</name>
</gene>
<dbReference type="InterPro" id="IPR050191">
    <property type="entry name" value="ATP-dep_DNA_ligase"/>
</dbReference>
<evidence type="ECO:0000256" key="4">
    <source>
        <dbReference type="ARBA" id="ARBA00034003"/>
    </source>
</evidence>
<accession>A0ABQ0H551</accession>
<evidence type="ECO:0000256" key="3">
    <source>
        <dbReference type="ARBA" id="ARBA00022598"/>
    </source>
</evidence>
<protein>
    <recommendedName>
        <fullName evidence="2">DNA ligase (ATP)</fullName>
        <ecNumber evidence="2">6.5.1.1</ecNumber>
    </recommendedName>
</protein>
<keyword evidence="7" id="KW-1185">Reference proteome</keyword>